<dbReference type="AlphaFoldDB" id="A0A552FUQ8"/>
<organism evidence="1 2">
    <name type="scientific">Microcystis aeruginosa Ma_QC_Ch_20071001_S25D</name>
    <dbReference type="NCBI Taxonomy" id="2486250"/>
    <lineage>
        <taxon>Bacteria</taxon>
        <taxon>Bacillati</taxon>
        <taxon>Cyanobacteriota</taxon>
        <taxon>Cyanophyceae</taxon>
        <taxon>Oscillatoriophycideae</taxon>
        <taxon>Chroococcales</taxon>
        <taxon>Microcystaceae</taxon>
        <taxon>Microcystis</taxon>
    </lineage>
</organism>
<evidence type="ECO:0000313" key="1">
    <source>
        <dbReference type="EMBL" id="TRU50460.1"/>
    </source>
</evidence>
<gene>
    <name evidence="1" type="ORF">EWV57_10345</name>
</gene>
<comment type="caution">
    <text evidence="1">The sequence shown here is derived from an EMBL/GenBank/DDBJ whole genome shotgun (WGS) entry which is preliminary data.</text>
</comment>
<evidence type="ECO:0000313" key="2">
    <source>
        <dbReference type="Proteomes" id="UP000316958"/>
    </source>
</evidence>
<accession>A0A552FUQ8</accession>
<dbReference type="Proteomes" id="UP000316958">
    <property type="component" value="Unassembled WGS sequence"/>
</dbReference>
<sequence>MGVGGWGVGFYPFSGGQLPNVQGKSSLIFPLITPSPGTFGFQKGLKVLSNKVFRFIWSVQSPYNKKLKFCKYCRFLPVFGTFSPVIMTR</sequence>
<name>A0A552FUQ8_MICAE</name>
<dbReference type="EMBL" id="SFBE01000173">
    <property type="protein sequence ID" value="TRU50460.1"/>
    <property type="molecule type" value="Genomic_DNA"/>
</dbReference>
<reference evidence="1 2" key="1">
    <citation type="submission" date="2019-01" db="EMBL/GenBank/DDBJ databases">
        <title>Coherence of Microcystis species and biogeography revealed through population genomics.</title>
        <authorList>
            <person name="Perez-Carrascal O.M."/>
            <person name="Terrat Y."/>
            <person name="Giani A."/>
            <person name="Fortin N."/>
            <person name="Tromas N."/>
            <person name="Shapiro B.J."/>
        </authorList>
    </citation>
    <scope>NUCLEOTIDE SEQUENCE [LARGE SCALE GENOMIC DNA]</scope>
    <source>
        <strain evidence="1">Ma_QC_Ch_20071001_S25D</strain>
    </source>
</reference>
<proteinExistence type="predicted"/>
<protein>
    <submittedName>
        <fullName evidence="1">Uncharacterized protein</fullName>
    </submittedName>
</protein>